<comment type="caution">
    <text evidence="2">The sequence shown here is derived from an EMBL/GenBank/DDBJ whole genome shotgun (WGS) entry which is preliminary data.</text>
</comment>
<dbReference type="InterPro" id="IPR050796">
    <property type="entry name" value="SCF_F-box_component"/>
</dbReference>
<protein>
    <recommendedName>
        <fullName evidence="1">F-box associated beta-propeller type 3 domain-containing protein</fullName>
    </recommendedName>
</protein>
<name>A0AAV6XD17_9LAMI</name>
<evidence type="ECO:0000313" key="2">
    <source>
        <dbReference type="EMBL" id="KAG8378376.1"/>
    </source>
</evidence>
<dbReference type="InterPro" id="IPR013187">
    <property type="entry name" value="F-box-assoc_dom_typ3"/>
</dbReference>
<evidence type="ECO:0000313" key="3">
    <source>
        <dbReference type="Proteomes" id="UP000826271"/>
    </source>
</evidence>
<accession>A0AAV6XD17</accession>
<reference evidence="2" key="1">
    <citation type="submission" date="2019-10" db="EMBL/GenBank/DDBJ databases">
        <authorList>
            <person name="Zhang R."/>
            <person name="Pan Y."/>
            <person name="Wang J."/>
            <person name="Ma R."/>
            <person name="Yu S."/>
        </authorList>
    </citation>
    <scope>NUCLEOTIDE SEQUENCE</scope>
    <source>
        <strain evidence="2">LA-IB0</strain>
        <tissue evidence="2">Leaf</tissue>
    </source>
</reference>
<dbReference type="Pfam" id="PF08268">
    <property type="entry name" value="FBA_3"/>
    <property type="match status" value="1"/>
</dbReference>
<proteinExistence type="predicted"/>
<gene>
    <name evidence="2" type="ORF">BUALT_Bualt08G0131100</name>
</gene>
<dbReference type="EMBL" id="WHWC01000008">
    <property type="protein sequence ID" value="KAG8378376.1"/>
    <property type="molecule type" value="Genomic_DNA"/>
</dbReference>
<dbReference type="InterPro" id="IPR017451">
    <property type="entry name" value="F-box-assoc_interact_dom"/>
</dbReference>
<organism evidence="2 3">
    <name type="scientific">Buddleja alternifolia</name>
    <dbReference type="NCBI Taxonomy" id="168488"/>
    <lineage>
        <taxon>Eukaryota</taxon>
        <taxon>Viridiplantae</taxon>
        <taxon>Streptophyta</taxon>
        <taxon>Embryophyta</taxon>
        <taxon>Tracheophyta</taxon>
        <taxon>Spermatophyta</taxon>
        <taxon>Magnoliopsida</taxon>
        <taxon>eudicotyledons</taxon>
        <taxon>Gunneridae</taxon>
        <taxon>Pentapetalae</taxon>
        <taxon>asterids</taxon>
        <taxon>lamiids</taxon>
        <taxon>Lamiales</taxon>
        <taxon>Scrophulariaceae</taxon>
        <taxon>Buddlejeae</taxon>
        <taxon>Buddleja</taxon>
    </lineage>
</organism>
<dbReference type="PANTHER" id="PTHR31672">
    <property type="entry name" value="BNACNNG10540D PROTEIN"/>
    <property type="match status" value="1"/>
</dbReference>
<feature type="domain" description="F-box associated beta-propeller type 3" evidence="1">
    <location>
        <begin position="86"/>
        <end position="190"/>
    </location>
</feature>
<sequence>MNQQFLENLQSGIVINILSRLPTPEFAKYHVSKSVPGLVVYQCEIRSNLFKIFDFEEAVEHHELHYNRITEFDRDAFFRLSNSSVGIEGSTNGLLFLRENTQPDALYICNPITREYIELPSLEGIVQYLTIVTYGLGVSKMSGEYKVVRIYHERILDPHNPSFLSSIPKIECRVYTLGTATWRSIPPDLKGSCLISCLNIETELFSSFCTPTLPDRSRFLGGIAVLGDCLCLCDNTSENEIVIWVMKEYEVETYWTKEFVISKSPDLAGEYYEVVYPLKVFRDGDILMWWEDFHLFYYCNRTKTTKKLDMFKERSWGCIEAMLHTSIFVSLKSFVNENVNSF</sequence>
<dbReference type="PANTHER" id="PTHR31672:SF13">
    <property type="entry name" value="F-BOX PROTEIN CPR30-LIKE"/>
    <property type="match status" value="1"/>
</dbReference>
<evidence type="ECO:0000259" key="1">
    <source>
        <dbReference type="Pfam" id="PF08268"/>
    </source>
</evidence>
<dbReference type="NCBIfam" id="TIGR01640">
    <property type="entry name" value="F_box_assoc_1"/>
    <property type="match status" value="1"/>
</dbReference>
<keyword evidence="3" id="KW-1185">Reference proteome</keyword>
<dbReference type="AlphaFoldDB" id="A0AAV6XD17"/>
<dbReference type="Proteomes" id="UP000826271">
    <property type="component" value="Unassembled WGS sequence"/>
</dbReference>